<evidence type="ECO:0000313" key="8">
    <source>
        <dbReference type="EMBL" id="MCX2975911.1"/>
    </source>
</evidence>
<dbReference type="GO" id="GO:0016874">
    <property type="term" value="F:ligase activity"/>
    <property type="evidence" value="ECO:0007669"/>
    <property type="project" value="UniProtKB-KW"/>
</dbReference>
<feature type="transmembrane region" description="Helical" evidence="5">
    <location>
        <begin position="170"/>
        <end position="188"/>
    </location>
</feature>
<dbReference type="InterPro" id="IPR045979">
    <property type="entry name" value="DUF5935"/>
</dbReference>
<name>A0ABT3T0X1_9GAMM</name>
<feature type="transmembrane region" description="Helical" evidence="5">
    <location>
        <begin position="334"/>
        <end position="355"/>
    </location>
</feature>
<feature type="transmembrane region" description="Helical" evidence="5">
    <location>
        <begin position="75"/>
        <end position="94"/>
    </location>
</feature>
<dbReference type="InterPro" id="IPR051533">
    <property type="entry name" value="WaaL-like"/>
</dbReference>
<feature type="transmembrane region" description="Helical" evidence="5">
    <location>
        <begin position="130"/>
        <end position="150"/>
    </location>
</feature>
<comment type="subcellular location">
    <subcellularLocation>
        <location evidence="1">Membrane</location>
        <topology evidence="1">Multi-pass membrane protein</topology>
    </subcellularLocation>
</comment>
<feature type="transmembrane region" description="Helical" evidence="5">
    <location>
        <begin position="43"/>
        <end position="63"/>
    </location>
</feature>
<sequence>MRDIIVTLMVFGTIPFILRNPWYGVLAWSWLSYQNPHKLAWGFANNMPFAQIVAIVLLLSLLIHKDQRQLPKNGLVIVWALFFLWLIICALVGLEPQYATETIEKVLKIQLIVFVTMLLMRDFEKVNQLIWMIVFCIGFFSVKGGIFTVFTGGGYHVFGPPGSEIEENNALAVAILMIVPLMVYMYRFPPQAWVKKIMPLSIFFSLAAVLGSQSRGALIAIAAVGGFYWWKSQTKLVTGFIILIMAFFGYQFMPQSWHERMATISEYKEDSSAMERITAWQFTIAVANDRFTGGGFNSSTLKQYMKYGIETVKEKAFVAHSIYFGVLGDGGWPGLLLFLLVILGMWRQLTMIIRLTKDDPDRADYNLLARMLQVSIVAFLAGGAFLSLQYFDLAWGIMAITIGLTQLVKGIYPRKTKGKVAASSRPGVKVPTKA</sequence>
<reference evidence="8" key="1">
    <citation type="submission" date="2019-02" db="EMBL/GenBank/DDBJ databases">
        <authorList>
            <person name="Li S.-H."/>
        </authorList>
    </citation>
    <scope>NUCLEOTIDE SEQUENCE</scope>
    <source>
        <strain evidence="8">IMCC11814</strain>
    </source>
</reference>
<evidence type="ECO:0000259" key="6">
    <source>
        <dbReference type="Pfam" id="PF04932"/>
    </source>
</evidence>
<dbReference type="NCBIfam" id="TIGR03097">
    <property type="entry name" value="PEP_O_lig_1"/>
    <property type="match status" value="1"/>
</dbReference>
<feature type="domain" description="O-antigen ligase-related" evidence="6">
    <location>
        <begin position="201"/>
        <end position="339"/>
    </location>
</feature>
<dbReference type="Proteomes" id="UP001143304">
    <property type="component" value="Unassembled WGS sequence"/>
</dbReference>
<feature type="transmembrane region" description="Helical" evidence="5">
    <location>
        <begin position="393"/>
        <end position="412"/>
    </location>
</feature>
<keyword evidence="4 5" id="KW-0472">Membrane</keyword>
<dbReference type="RefSeq" id="WP_279247669.1">
    <property type="nucleotide sequence ID" value="NZ_SHNO01000001.1"/>
</dbReference>
<keyword evidence="3 5" id="KW-1133">Transmembrane helix</keyword>
<dbReference type="Pfam" id="PF19358">
    <property type="entry name" value="DUF5935"/>
    <property type="match status" value="1"/>
</dbReference>
<keyword evidence="2 5" id="KW-0812">Transmembrane</keyword>
<evidence type="ECO:0000256" key="3">
    <source>
        <dbReference type="ARBA" id="ARBA00022989"/>
    </source>
</evidence>
<keyword evidence="8" id="KW-0436">Ligase</keyword>
<keyword evidence="9" id="KW-1185">Reference proteome</keyword>
<accession>A0ABT3T0X1</accession>
<dbReference type="Pfam" id="PF04932">
    <property type="entry name" value="Wzy_C"/>
    <property type="match status" value="1"/>
</dbReference>
<proteinExistence type="predicted"/>
<gene>
    <name evidence="8" type="ORF">EYC82_00900</name>
</gene>
<feature type="transmembrane region" description="Helical" evidence="5">
    <location>
        <begin position="367"/>
        <end position="387"/>
    </location>
</feature>
<feature type="domain" description="DUF5935" evidence="7">
    <location>
        <begin position="1"/>
        <end position="188"/>
    </location>
</feature>
<evidence type="ECO:0000256" key="2">
    <source>
        <dbReference type="ARBA" id="ARBA00022692"/>
    </source>
</evidence>
<comment type="caution">
    <text evidence="8">The sequence shown here is derived from an EMBL/GenBank/DDBJ whole genome shotgun (WGS) entry which is preliminary data.</text>
</comment>
<evidence type="ECO:0000256" key="4">
    <source>
        <dbReference type="ARBA" id="ARBA00023136"/>
    </source>
</evidence>
<dbReference type="PANTHER" id="PTHR37422">
    <property type="entry name" value="TEICHURONIC ACID BIOSYNTHESIS PROTEIN TUAE"/>
    <property type="match status" value="1"/>
</dbReference>
<dbReference type="PANTHER" id="PTHR37422:SF13">
    <property type="entry name" value="LIPOPOLYSACCHARIDE BIOSYNTHESIS PROTEIN PA4999-RELATED"/>
    <property type="match status" value="1"/>
</dbReference>
<evidence type="ECO:0000313" key="9">
    <source>
        <dbReference type="Proteomes" id="UP001143304"/>
    </source>
</evidence>
<protein>
    <submittedName>
        <fullName evidence="8">O-glycosylation ligase, exosortase A system-associated</fullName>
    </submittedName>
</protein>
<evidence type="ECO:0000256" key="1">
    <source>
        <dbReference type="ARBA" id="ARBA00004141"/>
    </source>
</evidence>
<feature type="transmembrane region" description="Helical" evidence="5">
    <location>
        <begin position="200"/>
        <end position="230"/>
    </location>
</feature>
<evidence type="ECO:0000256" key="5">
    <source>
        <dbReference type="SAM" id="Phobius"/>
    </source>
</evidence>
<dbReference type="InterPro" id="IPR017528">
    <property type="entry name" value="CHP03097O-antigen_lig-rel"/>
</dbReference>
<feature type="transmembrane region" description="Helical" evidence="5">
    <location>
        <begin position="236"/>
        <end position="253"/>
    </location>
</feature>
<organism evidence="8 9">
    <name type="scientific">Candidatus Marimicrobium litorale</name>
    <dbReference type="NCBI Taxonomy" id="2518991"/>
    <lineage>
        <taxon>Bacteria</taxon>
        <taxon>Pseudomonadati</taxon>
        <taxon>Pseudomonadota</taxon>
        <taxon>Gammaproteobacteria</taxon>
        <taxon>Cellvibrionales</taxon>
        <taxon>Halieaceae</taxon>
        <taxon>Marimicrobium</taxon>
    </lineage>
</organism>
<evidence type="ECO:0000259" key="7">
    <source>
        <dbReference type="Pfam" id="PF19358"/>
    </source>
</evidence>
<dbReference type="InterPro" id="IPR007016">
    <property type="entry name" value="O-antigen_ligase-rel_domated"/>
</dbReference>
<dbReference type="EMBL" id="SHNO01000001">
    <property type="protein sequence ID" value="MCX2975911.1"/>
    <property type="molecule type" value="Genomic_DNA"/>
</dbReference>